<evidence type="ECO:0000256" key="2">
    <source>
        <dbReference type="SAM" id="Phobius"/>
    </source>
</evidence>
<dbReference type="Proteomes" id="UP000515154">
    <property type="component" value="Linkage group LG2"/>
</dbReference>
<evidence type="ECO:0000256" key="1">
    <source>
        <dbReference type="ARBA" id="ARBA00004141"/>
    </source>
</evidence>
<protein>
    <submittedName>
        <fullName evidence="5">Monocarboxylate transporter 10-like</fullName>
    </submittedName>
</protein>
<reference evidence="5" key="1">
    <citation type="submission" date="2025-08" db="UniProtKB">
        <authorList>
            <consortium name="RefSeq"/>
        </authorList>
    </citation>
    <scope>IDENTIFICATION</scope>
</reference>
<feature type="transmembrane region" description="Helical" evidence="2">
    <location>
        <begin position="31"/>
        <end position="52"/>
    </location>
</feature>
<dbReference type="GO" id="GO:0022857">
    <property type="term" value="F:transmembrane transporter activity"/>
    <property type="evidence" value="ECO:0007669"/>
    <property type="project" value="InterPro"/>
</dbReference>
<dbReference type="AlphaFoldDB" id="A0A7E6EP14"/>
<comment type="subcellular location">
    <subcellularLocation>
        <location evidence="1">Membrane</location>
        <topology evidence="1">Multi-pass membrane protein</topology>
    </subcellularLocation>
</comment>
<dbReference type="InterPro" id="IPR011701">
    <property type="entry name" value="MFS"/>
</dbReference>
<dbReference type="GO" id="GO:0016020">
    <property type="term" value="C:membrane"/>
    <property type="evidence" value="ECO:0007669"/>
    <property type="project" value="UniProtKB-SubCell"/>
</dbReference>
<keyword evidence="2" id="KW-0472">Membrane</keyword>
<evidence type="ECO:0000259" key="3">
    <source>
        <dbReference type="PROSITE" id="PS50850"/>
    </source>
</evidence>
<proteinExistence type="predicted"/>
<evidence type="ECO:0000313" key="4">
    <source>
        <dbReference type="Proteomes" id="UP000515154"/>
    </source>
</evidence>
<dbReference type="PROSITE" id="PS50850">
    <property type="entry name" value="MFS"/>
    <property type="match status" value="1"/>
</dbReference>
<organism evidence="4 5">
    <name type="scientific">Octopus sinensis</name>
    <name type="common">East Asian common octopus</name>
    <dbReference type="NCBI Taxonomy" id="2607531"/>
    <lineage>
        <taxon>Eukaryota</taxon>
        <taxon>Metazoa</taxon>
        <taxon>Spiralia</taxon>
        <taxon>Lophotrochozoa</taxon>
        <taxon>Mollusca</taxon>
        <taxon>Cephalopoda</taxon>
        <taxon>Coleoidea</taxon>
        <taxon>Octopodiformes</taxon>
        <taxon>Octopoda</taxon>
        <taxon>Incirrata</taxon>
        <taxon>Octopodidae</taxon>
        <taxon>Octopus</taxon>
    </lineage>
</organism>
<name>A0A7E6EP14_9MOLL</name>
<feature type="transmembrane region" description="Helical" evidence="2">
    <location>
        <begin position="5"/>
        <end position="25"/>
    </location>
</feature>
<dbReference type="Gene3D" id="1.20.1250.20">
    <property type="entry name" value="MFS general substrate transporter like domains"/>
    <property type="match status" value="1"/>
</dbReference>
<dbReference type="Pfam" id="PF07690">
    <property type="entry name" value="MFS_1"/>
    <property type="match status" value="1"/>
</dbReference>
<dbReference type="RefSeq" id="XP_036356675.1">
    <property type="nucleotide sequence ID" value="XM_036500782.1"/>
</dbReference>
<feature type="domain" description="Major facilitator superfamily (MFS) profile" evidence="3">
    <location>
        <begin position="1"/>
        <end position="142"/>
    </location>
</feature>
<feature type="transmembrane region" description="Helical" evidence="2">
    <location>
        <begin position="64"/>
        <end position="84"/>
    </location>
</feature>
<evidence type="ECO:0000313" key="5">
    <source>
        <dbReference type="RefSeq" id="XP_036356675.1"/>
    </source>
</evidence>
<gene>
    <name evidence="5" type="primary">LOC118762230</name>
</gene>
<dbReference type="InterPro" id="IPR020846">
    <property type="entry name" value="MFS_dom"/>
</dbReference>
<feature type="transmembrane region" description="Helical" evidence="2">
    <location>
        <begin position="96"/>
        <end position="116"/>
    </location>
</feature>
<keyword evidence="2" id="KW-0812">Transmembrane</keyword>
<keyword evidence="2" id="KW-1133">Transmembrane helix</keyword>
<sequence length="142" mass="15491">MLLYVVNSVLFSAVMILIPVLHGYMMLLIGTLLLGFFSGLVLSIHSVVVLDIIGGKKYSSAMGFGETACGAGNLFIGLIAGYIIEKSHTFDHFFNIMGITSIIVMAVLIIQINLSAIRKCFRLNSKVNINESKTDVDINQTF</sequence>
<dbReference type="InterPro" id="IPR036259">
    <property type="entry name" value="MFS_trans_sf"/>
</dbReference>
<keyword evidence="4" id="KW-1185">Reference proteome</keyword>
<accession>A0A7E6EP14</accession>
<dbReference type="KEGG" id="osn:118762230"/>
<dbReference type="SUPFAM" id="SSF103473">
    <property type="entry name" value="MFS general substrate transporter"/>
    <property type="match status" value="1"/>
</dbReference>